<keyword evidence="3 7" id="KW-0812">Transmembrane</keyword>
<name>A0A2P7YVE2_9ASCO</name>
<evidence type="ECO:0000313" key="10">
    <source>
        <dbReference type="EMBL" id="PSK39936.1"/>
    </source>
</evidence>
<feature type="chain" id="PRO_5015113692" description="GOLD domain-containing protein" evidence="8">
    <location>
        <begin position="20"/>
        <end position="212"/>
    </location>
</feature>
<evidence type="ECO:0000256" key="7">
    <source>
        <dbReference type="SAM" id="Phobius"/>
    </source>
</evidence>
<dbReference type="PANTHER" id="PTHR22811">
    <property type="entry name" value="TRANSMEMBRANE EMP24 DOMAIN-CONTAINING PROTEIN"/>
    <property type="match status" value="1"/>
</dbReference>
<dbReference type="RefSeq" id="XP_024715026.1">
    <property type="nucleotide sequence ID" value="XM_024857146.1"/>
</dbReference>
<proteinExistence type="inferred from homology"/>
<dbReference type="InterPro" id="IPR009038">
    <property type="entry name" value="GOLD_dom"/>
</dbReference>
<feature type="transmembrane region" description="Helical" evidence="7">
    <location>
        <begin position="182"/>
        <end position="202"/>
    </location>
</feature>
<dbReference type="InterPro" id="IPR015720">
    <property type="entry name" value="Emp24-like"/>
</dbReference>
<dbReference type="GO" id="GO:0016020">
    <property type="term" value="C:membrane"/>
    <property type="evidence" value="ECO:0007669"/>
    <property type="project" value="UniProtKB-SubCell"/>
</dbReference>
<evidence type="ECO:0000259" key="9">
    <source>
        <dbReference type="SMART" id="SM01190"/>
    </source>
</evidence>
<dbReference type="GeneID" id="36565137"/>
<feature type="signal peptide" evidence="8">
    <location>
        <begin position="1"/>
        <end position="19"/>
    </location>
</feature>
<comment type="similarity">
    <text evidence="2">Belongs to the EMP24/GP25L family.</text>
</comment>
<evidence type="ECO:0000256" key="5">
    <source>
        <dbReference type="ARBA" id="ARBA00022989"/>
    </source>
</evidence>
<keyword evidence="4 8" id="KW-0732">Signal</keyword>
<dbReference type="STRING" id="418784.A0A2P7YVE2"/>
<reference evidence="10 11" key="1">
    <citation type="submission" date="2018-03" db="EMBL/GenBank/DDBJ databases">
        <title>Candida pseudohaemulonii genome assembly and annotation.</title>
        <authorList>
            <person name="Munoz J.F."/>
            <person name="Gade L.G."/>
            <person name="Chow N.A."/>
            <person name="Litvintseva A.P."/>
            <person name="Loparev V.N."/>
            <person name="Cuomo C.A."/>
        </authorList>
    </citation>
    <scope>NUCLEOTIDE SEQUENCE [LARGE SCALE GENOMIC DNA]</scope>
    <source>
        <strain evidence="10 11">B12108</strain>
    </source>
</reference>
<comment type="subcellular location">
    <subcellularLocation>
        <location evidence="1">Membrane</location>
        <topology evidence="1">Single-pass type I membrane protein</topology>
    </subcellularLocation>
</comment>
<evidence type="ECO:0000256" key="3">
    <source>
        <dbReference type="ARBA" id="ARBA00022692"/>
    </source>
</evidence>
<feature type="domain" description="GOLD" evidence="9">
    <location>
        <begin position="19"/>
        <end position="207"/>
    </location>
</feature>
<comment type="caution">
    <text evidence="10">The sequence shown here is derived from an EMBL/GenBank/DDBJ whole genome shotgun (WGS) entry which is preliminary data.</text>
</comment>
<evidence type="ECO:0000256" key="2">
    <source>
        <dbReference type="ARBA" id="ARBA00007104"/>
    </source>
</evidence>
<keyword evidence="5 7" id="KW-1133">Transmembrane helix</keyword>
<evidence type="ECO:0000313" key="11">
    <source>
        <dbReference type="Proteomes" id="UP000241107"/>
    </source>
</evidence>
<dbReference type="EMBL" id="PYFQ01000002">
    <property type="protein sequence ID" value="PSK39936.1"/>
    <property type="molecule type" value="Genomic_DNA"/>
</dbReference>
<dbReference type="OrthoDB" id="759142at2759"/>
<dbReference type="Pfam" id="PF01105">
    <property type="entry name" value="EMP24_GP25L"/>
    <property type="match status" value="1"/>
</dbReference>
<evidence type="ECO:0000256" key="4">
    <source>
        <dbReference type="ARBA" id="ARBA00022729"/>
    </source>
</evidence>
<gene>
    <name evidence="10" type="ORF">C7M61_001747</name>
</gene>
<accession>A0A2P7YVE2</accession>
<keyword evidence="6 7" id="KW-0472">Membrane</keyword>
<dbReference type="SMART" id="SM01190">
    <property type="entry name" value="EMP24_GP25L"/>
    <property type="match status" value="1"/>
</dbReference>
<dbReference type="AlphaFoldDB" id="A0A2P7YVE2"/>
<keyword evidence="11" id="KW-1185">Reference proteome</keyword>
<sequence>MLMPNIWLAVTFLVSLVLALQVELPAMQDPTPTCIRDFVGRDQMVVVNLKTTGYRGDGQQLLLTVHDTLGNRFYKKDDISGEVRAVFTTQDAAAIDICLTNRVEPGRTRVYLTREVEIDVESGAAARDWNAVQAAEKLQPAEVELRRIAEMTSEIAHQLLYLKNREERMRDTNESTNSRVKWFSVLIVLALIGLGGWQIQYLRHYFKVKHII</sequence>
<organism evidence="10 11">
    <name type="scientific">Candidozyma pseudohaemuli</name>
    <dbReference type="NCBI Taxonomy" id="418784"/>
    <lineage>
        <taxon>Eukaryota</taxon>
        <taxon>Fungi</taxon>
        <taxon>Dikarya</taxon>
        <taxon>Ascomycota</taxon>
        <taxon>Saccharomycotina</taxon>
        <taxon>Pichiomycetes</taxon>
        <taxon>Metschnikowiaceae</taxon>
        <taxon>Candidozyma</taxon>
    </lineage>
</organism>
<dbReference type="VEuPathDB" id="FungiDB:C7M61_001747"/>
<dbReference type="Proteomes" id="UP000241107">
    <property type="component" value="Unassembled WGS sequence"/>
</dbReference>
<evidence type="ECO:0000256" key="8">
    <source>
        <dbReference type="SAM" id="SignalP"/>
    </source>
</evidence>
<evidence type="ECO:0000256" key="6">
    <source>
        <dbReference type="ARBA" id="ARBA00023136"/>
    </source>
</evidence>
<protein>
    <recommendedName>
        <fullName evidence="9">GOLD domain-containing protein</fullName>
    </recommendedName>
</protein>
<evidence type="ECO:0000256" key="1">
    <source>
        <dbReference type="ARBA" id="ARBA00004479"/>
    </source>
</evidence>